<gene>
    <name evidence="2" type="ORF">Q4Q39_19660</name>
</gene>
<feature type="transmembrane region" description="Helical" evidence="1">
    <location>
        <begin position="155"/>
        <end position="174"/>
    </location>
</feature>
<keyword evidence="1" id="KW-0472">Membrane</keyword>
<feature type="transmembrane region" description="Helical" evidence="1">
    <location>
        <begin position="91"/>
        <end position="113"/>
    </location>
</feature>
<dbReference type="EMBL" id="JAUOEM010000010">
    <property type="protein sequence ID" value="MDO5989626.1"/>
    <property type="molecule type" value="Genomic_DNA"/>
</dbReference>
<keyword evidence="1" id="KW-1133">Transmembrane helix</keyword>
<keyword evidence="3" id="KW-1185">Reference proteome</keyword>
<keyword evidence="1" id="KW-0812">Transmembrane</keyword>
<name>A0ABT8X6L4_9FLAO</name>
<proteinExistence type="predicted"/>
<sequence length="231" mass="26513">MAEISTFSIIGFILTTLVTLWFLYKASRNKKILLGIMIWMFIVGVLGLSGFYRNTTAFPPRFFFLLGPGILFVLIIFLNRNTRQVTDSFHLKWLTLLHVIRVPVEFSLYYMFLEGLIPKSMTFDGFNFDILAGMTAPVIYYLVFIKKWGSYKGLLFWNIICLGLLINVLTIAFLSAQTPLQKLAFEQPNIGVAYVPFVWLPAIIVPIVLVSHLSSIRQLYILLKEEQLTIN</sequence>
<feature type="transmembrane region" description="Helical" evidence="1">
    <location>
        <begin position="125"/>
        <end position="143"/>
    </location>
</feature>
<comment type="caution">
    <text evidence="2">The sequence shown here is derived from an EMBL/GenBank/DDBJ whole genome shotgun (WGS) entry which is preliminary data.</text>
</comment>
<feature type="transmembrane region" description="Helical" evidence="1">
    <location>
        <begin position="6"/>
        <end position="24"/>
    </location>
</feature>
<feature type="transmembrane region" description="Helical" evidence="1">
    <location>
        <begin position="58"/>
        <end position="79"/>
    </location>
</feature>
<accession>A0ABT8X6L4</accession>
<feature type="transmembrane region" description="Helical" evidence="1">
    <location>
        <begin position="194"/>
        <end position="214"/>
    </location>
</feature>
<evidence type="ECO:0000256" key="1">
    <source>
        <dbReference type="SAM" id="Phobius"/>
    </source>
</evidence>
<reference evidence="2" key="1">
    <citation type="submission" date="2023-07" db="EMBL/GenBank/DDBJ databases">
        <title>Two novel species in the genus Flavivirga.</title>
        <authorList>
            <person name="Kwon K."/>
        </authorList>
    </citation>
    <scope>NUCLEOTIDE SEQUENCE</scope>
    <source>
        <strain evidence="2">KACC 14157</strain>
    </source>
</reference>
<dbReference type="Proteomes" id="UP001176891">
    <property type="component" value="Unassembled WGS sequence"/>
</dbReference>
<evidence type="ECO:0000313" key="3">
    <source>
        <dbReference type="Proteomes" id="UP001176891"/>
    </source>
</evidence>
<evidence type="ECO:0000313" key="2">
    <source>
        <dbReference type="EMBL" id="MDO5989626.1"/>
    </source>
</evidence>
<feature type="transmembrane region" description="Helical" evidence="1">
    <location>
        <begin position="31"/>
        <end position="52"/>
    </location>
</feature>
<dbReference type="RefSeq" id="WP_303284295.1">
    <property type="nucleotide sequence ID" value="NZ_BAABCZ010000007.1"/>
</dbReference>
<protein>
    <submittedName>
        <fullName evidence="2">Uncharacterized protein</fullName>
    </submittedName>
</protein>
<organism evidence="2 3">
    <name type="scientific">Flavivirga amylovorans</name>
    <dbReference type="NCBI Taxonomy" id="870486"/>
    <lineage>
        <taxon>Bacteria</taxon>
        <taxon>Pseudomonadati</taxon>
        <taxon>Bacteroidota</taxon>
        <taxon>Flavobacteriia</taxon>
        <taxon>Flavobacteriales</taxon>
        <taxon>Flavobacteriaceae</taxon>
        <taxon>Flavivirga</taxon>
    </lineage>
</organism>